<dbReference type="InterPro" id="IPR048320">
    <property type="entry name" value="COG3_N"/>
</dbReference>
<keyword evidence="5" id="KW-0653">Protein transport</keyword>
<dbReference type="GO" id="GO:0017119">
    <property type="term" value="C:Golgi transport complex"/>
    <property type="evidence" value="ECO:0007669"/>
    <property type="project" value="TreeGrafter"/>
</dbReference>
<evidence type="ECO:0000256" key="3">
    <source>
        <dbReference type="ARBA" id="ARBA00020976"/>
    </source>
</evidence>
<dbReference type="Proteomes" id="UP000769528">
    <property type="component" value="Unassembled WGS sequence"/>
</dbReference>
<comment type="caution">
    <text evidence="12">The sequence shown here is derived from an EMBL/GenBank/DDBJ whole genome shotgun (WGS) entry which is preliminary data.</text>
</comment>
<organism evidence="12 13">
    <name type="scientific">Wickerhamomyces mucosus</name>
    <dbReference type="NCBI Taxonomy" id="1378264"/>
    <lineage>
        <taxon>Eukaryota</taxon>
        <taxon>Fungi</taxon>
        <taxon>Dikarya</taxon>
        <taxon>Ascomycota</taxon>
        <taxon>Saccharomycotina</taxon>
        <taxon>Saccharomycetes</taxon>
        <taxon>Phaffomycetales</taxon>
        <taxon>Wickerhamomycetaceae</taxon>
        <taxon>Wickerhamomyces</taxon>
    </lineage>
</organism>
<dbReference type="EMBL" id="JAEUBF010001406">
    <property type="protein sequence ID" value="KAH3666712.1"/>
    <property type="molecule type" value="Genomic_DNA"/>
</dbReference>
<keyword evidence="7" id="KW-0472">Membrane</keyword>
<dbReference type="InterPro" id="IPR007265">
    <property type="entry name" value="COG_su3"/>
</dbReference>
<evidence type="ECO:0000256" key="9">
    <source>
        <dbReference type="SAM" id="Coils"/>
    </source>
</evidence>
<sequence length="840" mass="98151">MTVDSNHVYKSRRNSRARRNSVVERIALKIPQNLSDLSITQGEEEEKDIIPIKRTKSFDNIIATTPHKYDLDKFDSIIYPFTKKEQHEISNTFIDSLSFKILNTDEEEIELRNNANLKYQIFLQSCQFRENQYRDLIGKTSSIIEDLTQLTLKFDEVSKDTANFQNEADKLINEFNSYTNLNEELKNNLYYYEQFESITRKLNNPNPNIVRKESFRKLLTTLDECLKFLEEHPEHNDHEIYLRRFKHCKTRALTLIRNYIINNLKSIRDEIHSKLDNTKVNSITNEALIYTRFTKDLEYLITVTSELCSRASESPEFEGLLDDCYNFYFGIRNRFLQPLINEHFKTVNKSSNSSTIQYTQNNISFFKKIYKDEYGIFFQIFTLDNKKSLTNWFQSLSEPLYDNLRHKILREHSITSLSELATLLDKYYEYDEEFDQDFENDATNAFNNNYNYNGPRIHDFEHDVDLGIILQPILQDVQTRLVFRAQSYIDENIVKYKPTIKDFQISRRRSTVTNKVNTINNDNHDNDNVAEGDDDDDEFNSSIILSTSNKTGMKDWYPPLSRGVSLLSKIYQLISSSVFDDLAHNIVHDCIISVRSGYEIAQSSLGSTNSDLFFMKNLLMLQQQIQNFDIEYISSEVVLDFSGIGDIINKIIKRENLISIDNKYQSNGGYLGLLQDSVPKVIKNMIDARIELQVELNTIVQKFTNDSIEIIIEPLKLNFNNIEQEVEDLKSNISQYLPQLQIEIKNFINDGLIINSLIDGIQELILQNYEIYYNNVIKNDESNVQYLLEIDTLNSFIDSIISKILLIDDEDHDADNGLNNLEEEINQIDLNNDIESFVSN</sequence>
<evidence type="ECO:0000256" key="1">
    <source>
        <dbReference type="ARBA" id="ARBA00004395"/>
    </source>
</evidence>
<comment type="subcellular location">
    <subcellularLocation>
        <location evidence="1">Golgi apparatus membrane</location>
        <topology evidence="1">Peripheral membrane protein</topology>
    </subcellularLocation>
</comment>
<evidence type="ECO:0000256" key="2">
    <source>
        <dbReference type="ARBA" id="ARBA00009936"/>
    </source>
</evidence>
<accession>A0A9P8P7G4</accession>
<evidence type="ECO:0000313" key="12">
    <source>
        <dbReference type="EMBL" id="KAH3666712.1"/>
    </source>
</evidence>
<dbReference type="InterPro" id="IPR048685">
    <property type="entry name" value="COG3_C"/>
</dbReference>
<dbReference type="PANTHER" id="PTHR13302:SF8">
    <property type="entry name" value="CONSERVED OLIGOMERIC GOLGI COMPLEX SUBUNIT 3"/>
    <property type="match status" value="1"/>
</dbReference>
<protein>
    <recommendedName>
        <fullName evidence="3">Conserved oligomeric Golgi complex subunit 3</fullName>
    </recommendedName>
    <alternativeName>
        <fullName evidence="8">Component of oligomeric Golgi complex 3</fullName>
    </alternativeName>
</protein>
<evidence type="ECO:0000256" key="5">
    <source>
        <dbReference type="ARBA" id="ARBA00022927"/>
    </source>
</evidence>
<dbReference type="GO" id="GO:0032258">
    <property type="term" value="P:cytoplasm to vacuole targeting by the Cvt pathway"/>
    <property type="evidence" value="ECO:0007669"/>
    <property type="project" value="TreeGrafter"/>
</dbReference>
<evidence type="ECO:0000256" key="7">
    <source>
        <dbReference type="ARBA" id="ARBA00023136"/>
    </source>
</evidence>
<evidence type="ECO:0000256" key="4">
    <source>
        <dbReference type="ARBA" id="ARBA00022448"/>
    </source>
</evidence>
<dbReference type="GO" id="GO:0000139">
    <property type="term" value="C:Golgi membrane"/>
    <property type="evidence" value="ECO:0007669"/>
    <property type="project" value="UniProtKB-SubCell"/>
</dbReference>
<dbReference type="Pfam" id="PF20671">
    <property type="entry name" value="COG3_C"/>
    <property type="match status" value="1"/>
</dbReference>
<comment type="similarity">
    <text evidence="2">Belongs to the COG3 family.</text>
</comment>
<dbReference type="PANTHER" id="PTHR13302">
    <property type="entry name" value="CONSERVED OLIGOMERIC GOLGI COMPLEX COMPONENT 3"/>
    <property type="match status" value="1"/>
</dbReference>
<feature type="domain" description="Conserved oligomeric Golgi complex subunit 3 C-terminal" evidence="11">
    <location>
        <begin position="287"/>
        <end position="644"/>
    </location>
</feature>
<dbReference type="Pfam" id="PF04136">
    <property type="entry name" value="COG3_N"/>
    <property type="match status" value="1"/>
</dbReference>
<keyword evidence="9" id="KW-0175">Coiled coil</keyword>
<proteinExistence type="inferred from homology"/>
<evidence type="ECO:0000313" key="13">
    <source>
        <dbReference type="Proteomes" id="UP000769528"/>
    </source>
</evidence>
<evidence type="ECO:0000259" key="10">
    <source>
        <dbReference type="Pfam" id="PF04136"/>
    </source>
</evidence>
<dbReference type="GO" id="GO:0006891">
    <property type="term" value="P:intra-Golgi vesicle-mediated transport"/>
    <property type="evidence" value="ECO:0007669"/>
    <property type="project" value="TreeGrafter"/>
</dbReference>
<name>A0A9P8P7G4_9ASCO</name>
<keyword evidence="6" id="KW-0333">Golgi apparatus</keyword>
<gene>
    <name evidence="12" type="ORF">WICMUC_005529</name>
</gene>
<keyword evidence="4" id="KW-0813">Transport</keyword>
<dbReference type="GO" id="GO:0007030">
    <property type="term" value="P:Golgi organization"/>
    <property type="evidence" value="ECO:0007669"/>
    <property type="project" value="TreeGrafter"/>
</dbReference>
<evidence type="ECO:0000259" key="11">
    <source>
        <dbReference type="Pfam" id="PF20671"/>
    </source>
</evidence>
<dbReference type="GO" id="GO:0006914">
    <property type="term" value="P:autophagy"/>
    <property type="evidence" value="ECO:0007669"/>
    <property type="project" value="TreeGrafter"/>
</dbReference>
<keyword evidence="13" id="KW-1185">Reference proteome</keyword>
<dbReference type="AlphaFoldDB" id="A0A9P8P7G4"/>
<evidence type="ECO:0000256" key="8">
    <source>
        <dbReference type="ARBA" id="ARBA00031339"/>
    </source>
</evidence>
<feature type="coiled-coil region" evidence="9">
    <location>
        <begin position="154"/>
        <end position="188"/>
    </location>
</feature>
<evidence type="ECO:0000256" key="6">
    <source>
        <dbReference type="ARBA" id="ARBA00023034"/>
    </source>
</evidence>
<reference evidence="12" key="1">
    <citation type="journal article" date="2021" name="Open Biol.">
        <title>Shared evolutionary footprints suggest mitochondrial oxidative damage underlies multiple complex I losses in fungi.</title>
        <authorList>
            <person name="Schikora-Tamarit M.A."/>
            <person name="Marcet-Houben M."/>
            <person name="Nosek J."/>
            <person name="Gabaldon T."/>
        </authorList>
    </citation>
    <scope>NUCLEOTIDE SEQUENCE</scope>
    <source>
        <strain evidence="12">CBS6341</strain>
    </source>
</reference>
<feature type="domain" description="Conserved oligomeric Golgi complex subunit 3 N-terminal" evidence="10">
    <location>
        <begin position="124"/>
        <end position="265"/>
    </location>
</feature>
<dbReference type="OrthoDB" id="296793at2759"/>
<reference evidence="12" key="2">
    <citation type="submission" date="2021-01" db="EMBL/GenBank/DDBJ databases">
        <authorList>
            <person name="Schikora-Tamarit M.A."/>
        </authorList>
    </citation>
    <scope>NUCLEOTIDE SEQUENCE</scope>
    <source>
        <strain evidence="12">CBS6341</strain>
    </source>
</reference>
<dbReference type="GO" id="GO:0005801">
    <property type="term" value="C:cis-Golgi network"/>
    <property type="evidence" value="ECO:0007669"/>
    <property type="project" value="InterPro"/>
</dbReference>